<comment type="similarity">
    <text evidence="2">Belongs to the geminin family.</text>
</comment>
<feature type="region of interest" description="Disordered" evidence="7">
    <location>
        <begin position="256"/>
        <end position="288"/>
    </location>
</feature>
<comment type="subcellular location">
    <subcellularLocation>
        <location evidence="1">Nucleus</location>
    </subcellularLocation>
</comment>
<dbReference type="Gene3D" id="1.20.5.1180">
    <property type="entry name" value="Geminin coiled-coil domain"/>
    <property type="match status" value="1"/>
</dbReference>
<reference evidence="8 9" key="1">
    <citation type="journal article" date="2018" name="Nat. Ecol. Evol.">
        <title>Shark genomes provide insights into elasmobranch evolution and the origin of vertebrates.</title>
        <authorList>
            <person name="Hara Y"/>
            <person name="Yamaguchi K"/>
            <person name="Onimaru K"/>
            <person name="Kadota M"/>
            <person name="Koyanagi M"/>
            <person name="Keeley SD"/>
            <person name="Tatsumi K"/>
            <person name="Tanaka K"/>
            <person name="Motone F"/>
            <person name="Kageyama Y"/>
            <person name="Nozu R"/>
            <person name="Adachi N"/>
            <person name="Nishimura O"/>
            <person name="Nakagawa R"/>
            <person name="Tanegashima C"/>
            <person name="Kiyatake I"/>
            <person name="Matsumoto R"/>
            <person name="Murakumo K"/>
            <person name="Nishida K"/>
            <person name="Terakita A"/>
            <person name="Kuratani S"/>
            <person name="Sato K"/>
            <person name="Hyodo S Kuraku.S."/>
        </authorList>
    </citation>
    <scope>NUCLEOTIDE SEQUENCE [LARGE SCALE GENOMIC DNA]</scope>
</reference>
<dbReference type="GO" id="GO:0045786">
    <property type="term" value="P:negative regulation of cell cycle"/>
    <property type="evidence" value="ECO:0007669"/>
    <property type="project" value="TreeGrafter"/>
</dbReference>
<keyword evidence="3 6" id="KW-0175">Coiled coil</keyword>
<dbReference type="Pfam" id="PF07412">
    <property type="entry name" value="Geminin"/>
    <property type="match status" value="1"/>
</dbReference>
<evidence type="ECO:0000256" key="3">
    <source>
        <dbReference type="ARBA" id="ARBA00023054"/>
    </source>
</evidence>
<dbReference type="AlphaFoldDB" id="A0A401SEZ4"/>
<dbReference type="FunFam" id="1.20.5.1180:FF:000001">
    <property type="entry name" value="Truncated geminin"/>
    <property type="match status" value="1"/>
</dbReference>
<evidence type="ECO:0000256" key="6">
    <source>
        <dbReference type="SAM" id="Coils"/>
    </source>
</evidence>
<dbReference type="OrthoDB" id="10043826at2759"/>
<dbReference type="GO" id="GO:0008156">
    <property type="term" value="P:negative regulation of DNA replication"/>
    <property type="evidence" value="ECO:0007669"/>
    <property type="project" value="TreeGrafter"/>
</dbReference>
<sequence length="288" mass="32645">MTALPPMEAAHPESLSRRPPLSCDAGIYFNIEPKAAKKIPGGRERECRWLECLAPGEDCVCAAYTHLPPEGGRLIRTGVLTMTSNTKHTLDVNKRTQTIKNFFTSGTTSNTAVRRTLQVIQPLATSDQLVGRLNESYKHTPKRKHWNDDQPKNCKKSRTQIAQDNTECSDENSESQTMTKEAYQLLVKPNPSSIYWKELAEERRKALFKVLQENEKLHKEIEHKDEEILKLQKENQELAELAEHVQYMADLIEKLTAQSADDQEAEPEQATEGASLDENSEIVSDKED</sequence>
<dbReference type="EMBL" id="BEZZ01000227">
    <property type="protein sequence ID" value="GCC28958.1"/>
    <property type="molecule type" value="Genomic_DNA"/>
</dbReference>
<dbReference type="Proteomes" id="UP000287033">
    <property type="component" value="Unassembled WGS sequence"/>
</dbReference>
<evidence type="ECO:0000256" key="5">
    <source>
        <dbReference type="ARBA" id="ARBA00023306"/>
    </source>
</evidence>
<evidence type="ECO:0000256" key="4">
    <source>
        <dbReference type="ARBA" id="ARBA00023242"/>
    </source>
</evidence>
<evidence type="ECO:0000256" key="2">
    <source>
        <dbReference type="ARBA" id="ARBA00007979"/>
    </source>
</evidence>
<keyword evidence="9" id="KW-1185">Reference proteome</keyword>
<dbReference type="OMA" id="HWNDDQP"/>
<evidence type="ECO:0000256" key="7">
    <source>
        <dbReference type="SAM" id="MobiDB-lite"/>
    </source>
</evidence>
<comment type="caution">
    <text evidence="8">The sequence shown here is derived from an EMBL/GenBank/DDBJ whole genome shotgun (WGS) entry which is preliminary data.</text>
</comment>
<organism evidence="8 9">
    <name type="scientific">Chiloscyllium punctatum</name>
    <name type="common">Brownbanded bambooshark</name>
    <name type="synonym">Hemiscyllium punctatum</name>
    <dbReference type="NCBI Taxonomy" id="137246"/>
    <lineage>
        <taxon>Eukaryota</taxon>
        <taxon>Metazoa</taxon>
        <taxon>Chordata</taxon>
        <taxon>Craniata</taxon>
        <taxon>Vertebrata</taxon>
        <taxon>Chondrichthyes</taxon>
        <taxon>Elasmobranchii</taxon>
        <taxon>Galeomorphii</taxon>
        <taxon>Galeoidea</taxon>
        <taxon>Orectolobiformes</taxon>
        <taxon>Hemiscylliidae</taxon>
        <taxon>Chiloscyllium</taxon>
    </lineage>
</organism>
<evidence type="ECO:0000313" key="8">
    <source>
        <dbReference type="EMBL" id="GCC28958.1"/>
    </source>
</evidence>
<gene>
    <name evidence="8" type="ORF">chiPu_0007393</name>
</gene>
<evidence type="ECO:0000313" key="9">
    <source>
        <dbReference type="Proteomes" id="UP000287033"/>
    </source>
</evidence>
<dbReference type="PANTHER" id="PTHR13372">
    <property type="entry name" value="GEMININ"/>
    <property type="match status" value="1"/>
</dbReference>
<protein>
    <recommendedName>
        <fullName evidence="10">Geminin</fullName>
    </recommendedName>
</protein>
<evidence type="ECO:0000256" key="1">
    <source>
        <dbReference type="ARBA" id="ARBA00004123"/>
    </source>
</evidence>
<keyword evidence="5" id="KW-0131">Cell cycle</keyword>
<dbReference type="STRING" id="137246.A0A401SEZ4"/>
<dbReference type="SUPFAM" id="SSF111469">
    <property type="entry name" value="Geminin coiled-coil domain"/>
    <property type="match status" value="1"/>
</dbReference>
<dbReference type="CDD" id="cd22589">
    <property type="entry name" value="geminin_CC"/>
    <property type="match status" value="1"/>
</dbReference>
<dbReference type="GO" id="GO:0005634">
    <property type="term" value="C:nucleus"/>
    <property type="evidence" value="ECO:0007669"/>
    <property type="project" value="UniProtKB-SubCell"/>
</dbReference>
<dbReference type="PANTHER" id="PTHR13372:SF4">
    <property type="entry name" value="GEMININ"/>
    <property type="match status" value="1"/>
</dbReference>
<accession>A0A401SEZ4</accession>
<name>A0A401SEZ4_CHIPU</name>
<feature type="coiled-coil region" evidence="6">
    <location>
        <begin position="214"/>
        <end position="244"/>
    </location>
</feature>
<proteinExistence type="inferred from homology"/>
<dbReference type="InterPro" id="IPR022786">
    <property type="entry name" value="Geminin/Multicilin"/>
</dbReference>
<evidence type="ECO:0008006" key="10">
    <source>
        <dbReference type="Google" id="ProtNLM"/>
    </source>
</evidence>
<keyword evidence="4" id="KW-0539">Nucleus</keyword>